<gene>
    <name evidence="1" type="ORF">GCM10009039_34760</name>
</gene>
<evidence type="ECO:0000313" key="1">
    <source>
        <dbReference type="EMBL" id="GGL73706.1"/>
    </source>
</evidence>
<dbReference type="AlphaFoldDB" id="A0A830FPL8"/>
<comment type="caution">
    <text evidence="1">The sequence shown here is derived from an EMBL/GenBank/DDBJ whole genome shotgun (WGS) entry which is preliminary data.</text>
</comment>
<accession>A0A830FPL8</accession>
<organism evidence="1 2">
    <name type="scientific">Halocalculus aciditolerans</name>
    <dbReference type="NCBI Taxonomy" id="1383812"/>
    <lineage>
        <taxon>Archaea</taxon>
        <taxon>Methanobacteriati</taxon>
        <taxon>Methanobacteriota</taxon>
        <taxon>Stenosarchaea group</taxon>
        <taxon>Halobacteria</taxon>
        <taxon>Halobacteriales</taxon>
        <taxon>Halobacteriaceae</taxon>
        <taxon>Halocalculus</taxon>
    </lineage>
</organism>
<dbReference type="Pfam" id="PF25941">
    <property type="entry name" value="PDDEXK_16"/>
    <property type="match status" value="1"/>
</dbReference>
<protein>
    <submittedName>
        <fullName evidence="1">Uncharacterized protein</fullName>
    </submittedName>
</protein>
<sequence length="111" mass="12357">MAEKWNLRREGVHTYWRDAVDADGTAWELKATMAETASGRPGRFRVRSHAHDRLTDAGGWYGFAVYVVVGNGIRVRAYRAIPAVRLPVSAWYGAGGTDEHDHTKIAIGDLF</sequence>
<dbReference type="RefSeq" id="WP_188981086.1">
    <property type="nucleotide sequence ID" value="NZ_BMPG01000011.1"/>
</dbReference>
<reference evidence="1" key="1">
    <citation type="journal article" date="2014" name="Int. J. Syst. Evol. Microbiol.">
        <title>Complete genome sequence of Corynebacterium casei LMG S-19264T (=DSM 44701T), isolated from a smear-ripened cheese.</title>
        <authorList>
            <consortium name="US DOE Joint Genome Institute (JGI-PGF)"/>
            <person name="Walter F."/>
            <person name="Albersmeier A."/>
            <person name="Kalinowski J."/>
            <person name="Ruckert C."/>
        </authorList>
    </citation>
    <scope>NUCLEOTIDE SEQUENCE</scope>
    <source>
        <strain evidence="1">JCM 19596</strain>
    </source>
</reference>
<dbReference type="EMBL" id="BMPG01000011">
    <property type="protein sequence ID" value="GGL73706.1"/>
    <property type="molecule type" value="Genomic_DNA"/>
</dbReference>
<name>A0A830FPL8_9EURY</name>
<evidence type="ECO:0000313" key="2">
    <source>
        <dbReference type="Proteomes" id="UP000607197"/>
    </source>
</evidence>
<dbReference type="OrthoDB" id="189742at2157"/>
<reference evidence="1" key="2">
    <citation type="submission" date="2020-09" db="EMBL/GenBank/DDBJ databases">
        <authorList>
            <person name="Sun Q."/>
            <person name="Ohkuma M."/>
        </authorList>
    </citation>
    <scope>NUCLEOTIDE SEQUENCE</scope>
    <source>
        <strain evidence="1">JCM 19596</strain>
    </source>
</reference>
<dbReference type="Proteomes" id="UP000607197">
    <property type="component" value="Unassembled WGS sequence"/>
</dbReference>
<keyword evidence="2" id="KW-1185">Reference proteome</keyword>
<dbReference type="InterPro" id="IPR058715">
    <property type="entry name" value="PDDEXK_nuclease-rel"/>
</dbReference>
<proteinExistence type="predicted"/>